<accession>A0ABS2K538</accession>
<evidence type="ECO:0000313" key="2">
    <source>
        <dbReference type="EMBL" id="MBM7125800.1"/>
    </source>
</evidence>
<sequence length="97" mass="10178">MKRHGLLLSLLLMPLLATGAHAANTISGGTITFRGLITQPTTASSPTGTYGKSRSSVVTTTLPLGQARLLLSSDVLNFFSTYAHADAKFVSTTYPPP</sequence>
<gene>
    <name evidence="2" type="ORF">ISP19_10505</name>
</gene>
<reference evidence="2" key="1">
    <citation type="submission" date="2020-10" db="EMBL/GenBank/DDBJ databases">
        <title>Phylogeny of dyella-like bacteria.</title>
        <authorList>
            <person name="Fu J."/>
        </authorList>
    </citation>
    <scope>NUCLEOTIDE SEQUENCE</scope>
    <source>
        <strain evidence="2">DHOC52</strain>
    </source>
</reference>
<keyword evidence="1" id="KW-0732">Signal</keyword>
<comment type="caution">
    <text evidence="2">The sequence shown here is derived from an EMBL/GenBank/DDBJ whole genome shotgun (WGS) entry which is preliminary data.</text>
</comment>
<proteinExistence type="predicted"/>
<feature type="chain" id="PRO_5045677249" description="OmpW family protein" evidence="1">
    <location>
        <begin position="23"/>
        <end position="97"/>
    </location>
</feature>
<evidence type="ECO:0000313" key="3">
    <source>
        <dbReference type="Proteomes" id="UP001430149"/>
    </source>
</evidence>
<evidence type="ECO:0008006" key="4">
    <source>
        <dbReference type="Google" id="ProtNLM"/>
    </source>
</evidence>
<dbReference type="EMBL" id="JADIKE010000035">
    <property type="protein sequence ID" value="MBM7125800.1"/>
    <property type="molecule type" value="Genomic_DNA"/>
</dbReference>
<organism evidence="2 3">
    <name type="scientific">Dyella flava</name>
    <dbReference type="NCBI Taxonomy" id="1920170"/>
    <lineage>
        <taxon>Bacteria</taxon>
        <taxon>Pseudomonadati</taxon>
        <taxon>Pseudomonadota</taxon>
        <taxon>Gammaproteobacteria</taxon>
        <taxon>Lysobacterales</taxon>
        <taxon>Rhodanobacteraceae</taxon>
        <taxon>Dyella</taxon>
    </lineage>
</organism>
<dbReference type="Proteomes" id="UP001430149">
    <property type="component" value="Unassembled WGS sequence"/>
</dbReference>
<dbReference type="RefSeq" id="WP_204681644.1">
    <property type="nucleotide sequence ID" value="NZ_BSNR01000001.1"/>
</dbReference>
<protein>
    <recommendedName>
        <fullName evidence="4">OmpW family protein</fullName>
    </recommendedName>
</protein>
<evidence type="ECO:0000256" key="1">
    <source>
        <dbReference type="SAM" id="SignalP"/>
    </source>
</evidence>
<name>A0ABS2K538_9GAMM</name>
<feature type="signal peptide" evidence="1">
    <location>
        <begin position="1"/>
        <end position="22"/>
    </location>
</feature>
<keyword evidence="3" id="KW-1185">Reference proteome</keyword>